<name>A0A7C4H670_THEPE</name>
<comment type="caution">
    <text evidence="2">The sequence shown here is derived from an EMBL/GenBank/DDBJ whole genome shotgun (WGS) entry which is preliminary data.</text>
</comment>
<dbReference type="EMBL" id="DTBQ01000087">
    <property type="protein sequence ID" value="HGM46710.1"/>
    <property type="molecule type" value="Genomic_DNA"/>
</dbReference>
<evidence type="ECO:0000313" key="2">
    <source>
        <dbReference type="EMBL" id="HGM46710.1"/>
    </source>
</evidence>
<evidence type="ECO:0000256" key="1">
    <source>
        <dbReference type="SAM" id="MobiDB-lite"/>
    </source>
</evidence>
<dbReference type="AlphaFoldDB" id="A0A7C4H670"/>
<gene>
    <name evidence="2" type="ORF">ENU21_03000</name>
</gene>
<accession>A0A7C4H670</accession>
<sequence>MKTSQARNSTRPSRALSKGSLKAESNISRKYTRIMIASQAEDAMRDNQNHALATFMEARLRA</sequence>
<reference evidence="2" key="1">
    <citation type="journal article" date="2020" name="mSystems">
        <title>Genome- and Community-Level Interaction Insights into Carbon Utilization and Element Cycling Functions of Hydrothermarchaeota in Hydrothermal Sediment.</title>
        <authorList>
            <person name="Zhou Z."/>
            <person name="Liu Y."/>
            <person name="Xu W."/>
            <person name="Pan J."/>
            <person name="Luo Z.H."/>
            <person name="Li M."/>
        </authorList>
    </citation>
    <scope>NUCLEOTIDE SEQUENCE</scope>
    <source>
        <strain evidence="2">SpSt-649</strain>
    </source>
</reference>
<feature type="compositionally biased region" description="Polar residues" evidence="1">
    <location>
        <begin position="1"/>
        <end position="12"/>
    </location>
</feature>
<protein>
    <submittedName>
        <fullName evidence="2">Uncharacterized protein</fullName>
    </submittedName>
</protein>
<feature type="region of interest" description="Disordered" evidence="1">
    <location>
        <begin position="1"/>
        <end position="24"/>
    </location>
</feature>
<organism evidence="2">
    <name type="scientific">Thermofilum pendens</name>
    <dbReference type="NCBI Taxonomy" id="2269"/>
    <lineage>
        <taxon>Archaea</taxon>
        <taxon>Thermoproteota</taxon>
        <taxon>Thermoprotei</taxon>
        <taxon>Thermofilales</taxon>
        <taxon>Thermofilaceae</taxon>
        <taxon>Thermofilum</taxon>
    </lineage>
</organism>
<proteinExistence type="predicted"/>